<reference evidence="2 3" key="1">
    <citation type="submission" date="2017-07" db="EMBL/GenBank/DDBJ databases">
        <title>Thauera sp. KNDSS-Mac4 genome sequence and assembly.</title>
        <authorList>
            <person name="Mayilraj S."/>
        </authorList>
    </citation>
    <scope>NUCLEOTIDE SEQUENCE [LARGE SCALE GENOMIC DNA]</scope>
    <source>
        <strain evidence="2 3">KNDSS-Mac4</strain>
    </source>
</reference>
<dbReference type="AlphaFoldDB" id="A0A235F3D3"/>
<accession>A0A235F3D3</accession>
<organism evidence="2 3">
    <name type="scientific">Thauera propionica</name>
    <dbReference type="NCBI Taxonomy" id="2019431"/>
    <lineage>
        <taxon>Bacteria</taxon>
        <taxon>Pseudomonadati</taxon>
        <taxon>Pseudomonadota</taxon>
        <taxon>Betaproteobacteria</taxon>
        <taxon>Rhodocyclales</taxon>
        <taxon>Zoogloeaceae</taxon>
        <taxon>Thauera</taxon>
    </lineage>
</organism>
<dbReference type="EMBL" id="NOIH01000002">
    <property type="protein sequence ID" value="OYD55769.1"/>
    <property type="molecule type" value="Genomic_DNA"/>
</dbReference>
<evidence type="ECO:0000313" key="2">
    <source>
        <dbReference type="EMBL" id="OYD55769.1"/>
    </source>
</evidence>
<dbReference type="Proteomes" id="UP000215181">
    <property type="component" value="Unassembled WGS sequence"/>
</dbReference>
<feature type="transmembrane region" description="Helical" evidence="1">
    <location>
        <begin position="12"/>
        <end position="35"/>
    </location>
</feature>
<keyword evidence="1" id="KW-0812">Transmembrane</keyword>
<evidence type="ECO:0008006" key="4">
    <source>
        <dbReference type="Google" id="ProtNLM"/>
    </source>
</evidence>
<comment type="caution">
    <text evidence="2">The sequence shown here is derived from an EMBL/GenBank/DDBJ whole genome shotgun (WGS) entry which is preliminary data.</text>
</comment>
<evidence type="ECO:0000256" key="1">
    <source>
        <dbReference type="SAM" id="Phobius"/>
    </source>
</evidence>
<keyword evidence="1" id="KW-0472">Membrane</keyword>
<keyword evidence="1" id="KW-1133">Transmembrane helix</keyword>
<feature type="transmembrane region" description="Helical" evidence="1">
    <location>
        <begin position="79"/>
        <end position="98"/>
    </location>
</feature>
<sequence length="227" mass="25827">MTLSADQLVLLVMAWSAYAVLHSALASLTVKRWVAARWPRRAHGYRLGFNLLAVLLLLPPLWLTFAWRGSLLWSWGGVWAWVANGLALAAVAGFLWSLRYYDMAVFSGSAQWRKAHRAAEDPGRLRLSPLHRYVRHPWYSLGLVILWTRNMDEARLVSTLCITLYLWLGSLLEERKLLAFHGEAYAAYRRRVAGLLPWPGRILGREEARDLEARTADAGATPPRPRD</sequence>
<dbReference type="OrthoDB" id="9789029at2"/>
<protein>
    <recommendedName>
        <fullName evidence="4">Methanethiol S-methyltransferase</fullName>
    </recommendedName>
</protein>
<keyword evidence="3" id="KW-1185">Reference proteome</keyword>
<evidence type="ECO:0000313" key="3">
    <source>
        <dbReference type="Proteomes" id="UP000215181"/>
    </source>
</evidence>
<gene>
    <name evidence="2" type="ORF">CGK74_01080</name>
</gene>
<dbReference type="RefSeq" id="WP_094266648.1">
    <property type="nucleotide sequence ID" value="NZ_NOIH01000002.1"/>
</dbReference>
<feature type="transmembrane region" description="Helical" evidence="1">
    <location>
        <begin position="47"/>
        <end position="67"/>
    </location>
</feature>
<proteinExistence type="predicted"/>
<name>A0A235F3D3_9RHOO</name>
<dbReference type="Gene3D" id="1.20.120.1630">
    <property type="match status" value="1"/>
</dbReference>